<dbReference type="EMBL" id="BQNB010011465">
    <property type="protein sequence ID" value="GJS90921.1"/>
    <property type="molecule type" value="Genomic_DNA"/>
</dbReference>
<evidence type="ECO:0000313" key="2">
    <source>
        <dbReference type="Proteomes" id="UP001151760"/>
    </source>
</evidence>
<comment type="caution">
    <text evidence="1">The sequence shown here is derived from an EMBL/GenBank/DDBJ whole genome shotgun (WGS) entry which is preliminary data.</text>
</comment>
<protein>
    <submittedName>
        <fullName evidence="1">Uncharacterized protein</fullName>
    </submittedName>
</protein>
<name>A0ABQ4ZMF5_9ASTR</name>
<sequence length="166" mass="18119">MELMSLVSIRVRTRATTGLEVGLRDLLEQPEVENVLTVLLWEAGATFVGSWMQATTTPGWCSTFRNPAFGLSNAVFTVVVAGARGERAWFPERLNRGGRFMRARQNLNVHIRRAGHGTVLHQLALTVVVRAGKHSFASGPEAREPEHATSGKTAGVEELILTLATD</sequence>
<reference evidence="1" key="2">
    <citation type="submission" date="2022-01" db="EMBL/GenBank/DDBJ databases">
        <authorList>
            <person name="Yamashiro T."/>
            <person name="Shiraishi A."/>
            <person name="Satake H."/>
            <person name="Nakayama K."/>
        </authorList>
    </citation>
    <scope>NUCLEOTIDE SEQUENCE</scope>
</reference>
<keyword evidence="2" id="KW-1185">Reference proteome</keyword>
<gene>
    <name evidence="1" type="ORF">Tco_0773557</name>
</gene>
<dbReference type="Proteomes" id="UP001151760">
    <property type="component" value="Unassembled WGS sequence"/>
</dbReference>
<reference evidence="1" key="1">
    <citation type="journal article" date="2022" name="Int. J. Mol. Sci.">
        <title>Draft Genome of Tanacetum Coccineum: Genomic Comparison of Closely Related Tanacetum-Family Plants.</title>
        <authorList>
            <person name="Yamashiro T."/>
            <person name="Shiraishi A."/>
            <person name="Nakayama K."/>
            <person name="Satake H."/>
        </authorList>
    </citation>
    <scope>NUCLEOTIDE SEQUENCE</scope>
</reference>
<accession>A0ABQ4ZMF5</accession>
<proteinExistence type="predicted"/>
<evidence type="ECO:0000313" key="1">
    <source>
        <dbReference type="EMBL" id="GJS90921.1"/>
    </source>
</evidence>
<organism evidence="1 2">
    <name type="scientific">Tanacetum coccineum</name>
    <dbReference type="NCBI Taxonomy" id="301880"/>
    <lineage>
        <taxon>Eukaryota</taxon>
        <taxon>Viridiplantae</taxon>
        <taxon>Streptophyta</taxon>
        <taxon>Embryophyta</taxon>
        <taxon>Tracheophyta</taxon>
        <taxon>Spermatophyta</taxon>
        <taxon>Magnoliopsida</taxon>
        <taxon>eudicotyledons</taxon>
        <taxon>Gunneridae</taxon>
        <taxon>Pentapetalae</taxon>
        <taxon>asterids</taxon>
        <taxon>campanulids</taxon>
        <taxon>Asterales</taxon>
        <taxon>Asteraceae</taxon>
        <taxon>Asteroideae</taxon>
        <taxon>Anthemideae</taxon>
        <taxon>Anthemidinae</taxon>
        <taxon>Tanacetum</taxon>
    </lineage>
</organism>